<name>A0A2T0WX01_9RHOB</name>
<dbReference type="InterPro" id="IPR023875">
    <property type="entry name" value="DNA_repair_put"/>
</dbReference>
<protein>
    <submittedName>
        <fullName evidence="2">Putative DNA metabolism protein</fullName>
    </submittedName>
</protein>
<dbReference type="InterPro" id="IPR025404">
    <property type="entry name" value="DUF4130"/>
</dbReference>
<reference evidence="2 3" key="1">
    <citation type="submission" date="2018-03" db="EMBL/GenBank/DDBJ databases">
        <title>Genomic Encyclopedia of Archaeal and Bacterial Type Strains, Phase II (KMG-II): from individual species to whole genera.</title>
        <authorList>
            <person name="Goeker M."/>
        </authorList>
    </citation>
    <scope>NUCLEOTIDE SEQUENCE [LARGE SCALE GENOMIC DNA]</scope>
    <source>
        <strain evidence="2 3">DSM 100212</strain>
    </source>
</reference>
<evidence type="ECO:0000259" key="1">
    <source>
        <dbReference type="Pfam" id="PF13566"/>
    </source>
</evidence>
<dbReference type="AlphaFoldDB" id="A0A2T0WX01"/>
<dbReference type="NCBIfam" id="TIGR03915">
    <property type="entry name" value="SAM_7_link_chp"/>
    <property type="match status" value="1"/>
</dbReference>
<comment type="caution">
    <text evidence="2">The sequence shown here is derived from an EMBL/GenBank/DDBJ whole genome shotgun (WGS) entry which is preliminary data.</text>
</comment>
<evidence type="ECO:0000313" key="2">
    <source>
        <dbReference type="EMBL" id="PRY91211.1"/>
    </source>
</evidence>
<feature type="domain" description="DUF4130" evidence="1">
    <location>
        <begin position="77"/>
        <end position="235"/>
    </location>
</feature>
<dbReference type="RefSeq" id="WP_106263733.1">
    <property type="nucleotide sequence ID" value="NZ_PVTQ01000004.1"/>
</dbReference>
<keyword evidence="3" id="KW-1185">Reference proteome</keyword>
<organism evidence="2 3">
    <name type="scientific">Donghicola tyrosinivorans</name>
    <dbReference type="NCBI Taxonomy" id="1652492"/>
    <lineage>
        <taxon>Bacteria</taxon>
        <taxon>Pseudomonadati</taxon>
        <taxon>Pseudomonadota</taxon>
        <taxon>Alphaproteobacteria</taxon>
        <taxon>Rhodobacterales</taxon>
        <taxon>Roseobacteraceae</taxon>
        <taxon>Donghicola</taxon>
    </lineage>
</organism>
<gene>
    <name evidence="2" type="ORF">CLV74_104232</name>
</gene>
<dbReference type="Pfam" id="PF13566">
    <property type="entry name" value="DUF4130"/>
    <property type="match status" value="1"/>
</dbReference>
<accession>A0A2T0WX01</accession>
<sequence>MEVIRLEAPDDFDGWRMAARALAARGVPPEDVLWQVGDEVTDLFAGADLTMPQGAKTLNVPKDFIDLARMAVLHRDPQRFALLYGLLIRVGRDPRVMQDRADPLVRRLSVLVKAIRRDIHKMRAFVRFREMPVGNRVRYISWFEPDHHILRANAGFFVGRFANMEWSILTPDGSVHWDGDVLTEGAGASSSDIPDEDPTEKIWETYYASIFNPSRLMTGAMLREMPKKYWKNMPETRLITGMIAGARGRELEMIERSKPKA</sequence>
<proteinExistence type="predicted"/>
<dbReference type="EMBL" id="PVTQ01000004">
    <property type="protein sequence ID" value="PRY91211.1"/>
    <property type="molecule type" value="Genomic_DNA"/>
</dbReference>
<dbReference type="OrthoDB" id="5290748at2"/>
<dbReference type="Proteomes" id="UP000238392">
    <property type="component" value="Unassembled WGS sequence"/>
</dbReference>
<evidence type="ECO:0000313" key="3">
    <source>
        <dbReference type="Proteomes" id="UP000238392"/>
    </source>
</evidence>